<dbReference type="OrthoDB" id="21513at2759"/>
<dbReference type="PANTHER" id="PTHR47543:SF2">
    <property type="entry name" value="RNA POLYMERASE II TRANSCRIPTION FACTOR SIII SUBUNIT A"/>
    <property type="match status" value="1"/>
</dbReference>
<evidence type="ECO:0000313" key="1">
    <source>
        <dbReference type="EMBL" id="KAJ8429714.1"/>
    </source>
</evidence>
<reference evidence="1" key="1">
    <citation type="submission" date="2022-04" db="EMBL/GenBank/DDBJ databases">
        <title>Carnegiea gigantea Genome sequencing and assembly v2.</title>
        <authorList>
            <person name="Copetti D."/>
            <person name="Sanderson M.J."/>
            <person name="Burquez A."/>
            <person name="Wojciechowski M.F."/>
        </authorList>
    </citation>
    <scope>NUCLEOTIDE SEQUENCE</scope>
    <source>
        <strain evidence="1">SGP5-SGP5p</strain>
        <tissue evidence="1">Aerial part</tissue>
    </source>
</reference>
<evidence type="ECO:0008006" key="3">
    <source>
        <dbReference type="Google" id="ProtNLM"/>
    </source>
</evidence>
<evidence type="ECO:0000313" key="2">
    <source>
        <dbReference type="Proteomes" id="UP001153076"/>
    </source>
</evidence>
<organism evidence="1 2">
    <name type="scientific">Carnegiea gigantea</name>
    <dbReference type="NCBI Taxonomy" id="171969"/>
    <lineage>
        <taxon>Eukaryota</taxon>
        <taxon>Viridiplantae</taxon>
        <taxon>Streptophyta</taxon>
        <taxon>Embryophyta</taxon>
        <taxon>Tracheophyta</taxon>
        <taxon>Spermatophyta</taxon>
        <taxon>Magnoliopsida</taxon>
        <taxon>eudicotyledons</taxon>
        <taxon>Gunneridae</taxon>
        <taxon>Pentapetalae</taxon>
        <taxon>Caryophyllales</taxon>
        <taxon>Cactineae</taxon>
        <taxon>Cactaceae</taxon>
        <taxon>Cactoideae</taxon>
        <taxon>Echinocereeae</taxon>
        <taxon>Carnegiea</taxon>
    </lineage>
</organism>
<comment type="caution">
    <text evidence="1">The sequence shown here is derived from an EMBL/GenBank/DDBJ whole genome shotgun (WGS) entry which is preliminary data.</text>
</comment>
<dbReference type="GO" id="GO:0006368">
    <property type="term" value="P:transcription elongation by RNA polymerase II"/>
    <property type="evidence" value="ECO:0007669"/>
    <property type="project" value="InterPro"/>
</dbReference>
<dbReference type="GO" id="GO:0070449">
    <property type="term" value="C:elongin complex"/>
    <property type="evidence" value="ECO:0007669"/>
    <property type="project" value="InterPro"/>
</dbReference>
<gene>
    <name evidence="1" type="ORF">Cgig2_013786</name>
</gene>
<dbReference type="Pfam" id="PF06881">
    <property type="entry name" value="Elongin_A"/>
    <property type="match status" value="1"/>
</dbReference>
<dbReference type="AlphaFoldDB" id="A0A9Q1JRK4"/>
<proteinExistence type="predicted"/>
<accession>A0A9Q1JRK4</accession>
<dbReference type="Proteomes" id="UP001153076">
    <property type="component" value="Unassembled WGS sequence"/>
</dbReference>
<protein>
    <recommendedName>
        <fullName evidence="3">Elongin-A</fullName>
    </recommendedName>
</protein>
<sequence>MRSGYIHLPARNRQGKGKPPSLVDLCVQVAIDNIRYIGNVGATDAHLLEQILPHCTVEQLMHIENATVDRDLTPVTDKLWKKFFEATFGSHWVEKVVKRMAENGVTYNWRQLYQARLKEVDEKRNNTVERIAQSYKDQNARESSCFLIDMMSIMICRKWGSVLLLSAGKQSRQIQICTKVPPSTKKRSFCGGKISL</sequence>
<name>A0A9Q1JRK4_9CARY</name>
<dbReference type="PANTHER" id="PTHR47543">
    <property type="entry name" value="OS08G0169600 PROTEIN"/>
    <property type="match status" value="1"/>
</dbReference>
<dbReference type="Gene3D" id="6.10.250.3180">
    <property type="match status" value="1"/>
</dbReference>
<keyword evidence="2" id="KW-1185">Reference proteome</keyword>
<dbReference type="EMBL" id="JAKOGI010000866">
    <property type="protein sequence ID" value="KAJ8429714.1"/>
    <property type="molecule type" value="Genomic_DNA"/>
</dbReference>
<dbReference type="InterPro" id="IPR010684">
    <property type="entry name" value="RNA_pol_II_trans_fac_SIII_A"/>
</dbReference>